<dbReference type="EMBL" id="SNZK01000013">
    <property type="protein sequence ID" value="TDR51406.1"/>
    <property type="molecule type" value="Genomic_DNA"/>
</dbReference>
<keyword evidence="1" id="KW-0238">DNA-binding</keyword>
<proteinExistence type="predicted"/>
<name>A0A4V3DP95_9LIST</name>
<dbReference type="GO" id="GO:0003677">
    <property type="term" value="F:DNA binding"/>
    <property type="evidence" value="ECO:0007669"/>
    <property type="project" value="UniProtKB-KW"/>
</dbReference>
<organism evidence="1 2">
    <name type="scientific">Listeria rocourtiae</name>
    <dbReference type="NCBI Taxonomy" id="647910"/>
    <lineage>
        <taxon>Bacteria</taxon>
        <taxon>Bacillati</taxon>
        <taxon>Bacillota</taxon>
        <taxon>Bacilli</taxon>
        <taxon>Bacillales</taxon>
        <taxon>Listeriaceae</taxon>
        <taxon>Listeria</taxon>
    </lineage>
</organism>
<dbReference type="PANTHER" id="PTHR38479">
    <property type="entry name" value="LMO0824 PROTEIN"/>
    <property type="match status" value="1"/>
</dbReference>
<sequence>MDLNWIRNTRIANTGLGNCFESAEDCLASLIGIQAQYQQFGEISLFHRVNGLSRNMLDEKYSKNEIIKLWGQRTTVHLYVPEDWVNLNAIYSPRRTWVRKHCEELGVDLDELLDRIDVLGRSQRFVSKEELAVLMGNQAKKLMTWGGVLIESSLLGQIYAVPERPSTKFYAHRKWVDGISTEEWLADLDGYELDRFLHRYLTCYGPATLADFKHWSGLPNYAFINAFRRIEDCLDRFDVDGKVYYYPEGHMDFAKCDVMPQVKLLGKFDPLFVSFADKGWLADTRYEKEIWRAAGQIEAVVLVDGEIRGTWRYAIKGETIRFTCYAFGRISVKDRKRIAAEAERLALFLGKQLQEVVYV</sequence>
<dbReference type="Proteomes" id="UP000295558">
    <property type="component" value="Unassembled WGS sequence"/>
</dbReference>
<evidence type="ECO:0000313" key="2">
    <source>
        <dbReference type="Proteomes" id="UP000295558"/>
    </source>
</evidence>
<dbReference type="STRING" id="1265846.PROCOU_15629"/>
<protein>
    <submittedName>
        <fullName evidence="1">Winged helix DNA-binding protein</fullName>
    </submittedName>
</protein>
<reference evidence="1 2" key="1">
    <citation type="submission" date="2019-03" db="EMBL/GenBank/DDBJ databases">
        <title>Genomic Encyclopedia of Type Strains, Phase III (KMG-III): the genomes of soil and plant-associated and newly described type strains.</title>
        <authorList>
            <person name="Whitman W."/>
        </authorList>
    </citation>
    <scope>NUCLEOTIDE SEQUENCE [LARGE SCALE GENOMIC DNA]</scope>
    <source>
        <strain evidence="1 2">CECT 7972</strain>
    </source>
</reference>
<keyword evidence="2" id="KW-1185">Reference proteome</keyword>
<dbReference type="RefSeq" id="WP_166666129.1">
    <property type="nucleotide sequence ID" value="NZ_JAARQJ010000023.1"/>
</dbReference>
<comment type="caution">
    <text evidence="1">The sequence shown here is derived from an EMBL/GenBank/DDBJ whole genome shotgun (WGS) entry which is preliminary data.</text>
</comment>
<dbReference type="Pfam" id="PF06224">
    <property type="entry name" value="AlkZ-like"/>
    <property type="match status" value="1"/>
</dbReference>
<dbReference type="AlphaFoldDB" id="A0A4V3DP95"/>
<dbReference type="PANTHER" id="PTHR38479:SF2">
    <property type="entry name" value="WINGED HELIX DNA-BINDING DOMAIN-CONTAINING PROTEIN"/>
    <property type="match status" value="1"/>
</dbReference>
<gene>
    <name evidence="1" type="ORF">DFP96_11399</name>
</gene>
<evidence type="ECO:0000313" key="1">
    <source>
        <dbReference type="EMBL" id="TDR51406.1"/>
    </source>
</evidence>
<accession>A0A4V3DP95</accession>
<dbReference type="InterPro" id="IPR009351">
    <property type="entry name" value="AlkZ-like"/>
</dbReference>